<proteinExistence type="predicted"/>
<organism evidence="3 4">
    <name type="scientific">Qipengyuania oceanensis</name>
    <dbReference type="NCBI Taxonomy" id="1463597"/>
    <lineage>
        <taxon>Bacteria</taxon>
        <taxon>Pseudomonadati</taxon>
        <taxon>Pseudomonadota</taxon>
        <taxon>Alphaproteobacteria</taxon>
        <taxon>Sphingomonadales</taxon>
        <taxon>Erythrobacteraceae</taxon>
        <taxon>Qipengyuania</taxon>
    </lineage>
</organism>
<feature type="domain" description="Fe/B12 periplasmic-binding" evidence="2">
    <location>
        <begin position="24"/>
        <end position="264"/>
    </location>
</feature>
<protein>
    <submittedName>
        <fullName evidence="3">ABC transporter substrate-binding protein</fullName>
    </submittedName>
</protein>
<dbReference type="AlphaFoldDB" id="A0A844YBV5"/>
<feature type="region of interest" description="Disordered" evidence="1">
    <location>
        <begin position="1"/>
        <end position="22"/>
    </location>
</feature>
<evidence type="ECO:0000259" key="2">
    <source>
        <dbReference type="PROSITE" id="PS50983"/>
    </source>
</evidence>
<dbReference type="Gene3D" id="3.40.50.1980">
    <property type="entry name" value="Nitrogenase molybdenum iron protein domain"/>
    <property type="match status" value="2"/>
</dbReference>
<dbReference type="EMBL" id="WTYN01000001">
    <property type="protein sequence ID" value="MXO62000.1"/>
    <property type="molecule type" value="Genomic_DNA"/>
</dbReference>
<dbReference type="PANTHER" id="PTHR30535:SF34">
    <property type="entry name" value="MOLYBDATE-BINDING PROTEIN MOLA"/>
    <property type="match status" value="1"/>
</dbReference>
<dbReference type="Pfam" id="PF01497">
    <property type="entry name" value="Peripla_BP_2"/>
    <property type="match status" value="1"/>
</dbReference>
<evidence type="ECO:0000313" key="4">
    <source>
        <dbReference type="Proteomes" id="UP000445582"/>
    </source>
</evidence>
<dbReference type="InterPro" id="IPR050902">
    <property type="entry name" value="ABC_Transporter_SBP"/>
</dbReference>
<sequence length="264" mass="27226">MLTLGGCAGSPAARSRDGEGGHPLVVSLNPCTDAIAAETAAPGQLLAISHYSHDPSASSMNPALARSFAATGGTVEEVLALDPDMVIAGAFLPPSTRRALEDLGIRVETFGIASSVAQSQAQVARMGDLLGEQGKARALSRRIEDAVQDARTDGTSVDAVLWQPGGIVPGEGTLVGELLRNAGFANYTAARGLGQASYLPLEAVIADPPQVLLVAGNERGQQHPALREIPGMTVARFDPSLLYCGGPTIIRAAERLADVRASVE</sequence>
<keyword evidence="4" id="KW-1185">Reference proteome</keyword>
<name>A0A844YBV5_9SPHN</name>
<dbReference type="Proteomes" id="UP000445582">
    <property type="component" value="Unassembled WGS sequence"/>
</dbReference>
<accession>A0A844YBV5</accession>
<dbReference type="OrthoDB" id="1632039at2"/>
<dbReference type="InterPro" id="IPR002491">
    <property type="entry name" value="ABC_transptr_periplasmic_BD"/>
</dbReference>
<reference evidence="3 4" key="1">
    <citation type="submission" date="2019-12" db="EMBL/GenBank/DDBJ databases">
        <title>Genomic-based taxomic classification of the family Erythrobacteraceae.</title>
        <authorList>
            <person name="Xu L."/>
        </authorList>
    </citation>
    <scope>NUCLEOTIDE SEQUENCE [LARGE SCALE GENOMIC DNA]</scope>
    <source>
        <strain evidence="3 4">MCCC 1A09965</strain>
    </source>
</reference>
<gene>
    <name evidence="3" type="ORF">GRI48_03155</name>
</gene>
<dbReference type="PROSITE" id="PS50983">
    <property type="entry name" value="FE_B12_PBP"/>
    <property type="match status" value="1"/>
</dbReference>
<comment type="caution">
    <text evidence="3">The sequence shown here is derived from an EMBL/GenBank/DDBJ whole genome shotgun (WGS) entry which is preliminary data.</text>
</comment>
<evidence type="ECO:0000256" key="1">
    <source>
        <dbReference type="SAM" id="MobiDB-lite"/>
    </source>
</evidence>
<dbReference type="PANTHER" id="PTHR30535">
    <property type="entry name" value="VITAMIN B12-BINDING PROTEIN"/>
    <property type="match status" value="1"/>
</dbReference>
<evidence type="ECO:0000313" key="3">
    <source>
        <dbReference type="EMBL" id="MXO62000.1"/>
    </source>
</evidence>
<dbReference type="SUPFAM" id="SSF53807">
    <property type="entry name" value="Helical backbone' metal receptor"/>
    <property type="match status" value="1"/>
</dbReference>